<sequence>MPGLYKECERMLTPAHTGLTERVSSTRSSTGITLDETVVEARGRMRDTLSSWCALAAEGCGVPAPAERDVPALAGFLAGRLDWLAAHPAAGEFAEEIAELAEGANEALDPRRGRARGLGPCPRPGCTAVVALRPDSGGRVGCGSGHVWQPHEWLSLSSRLARPERHERQEYVA</sequence>
<dbReference type="Proteomes" id="UP000248544">
    <property type="component" value="Unassembled WGS sequence"/>
</dbReference>
<dbReference type="EMBL" id="POUA01000053">
    <property type="protein sequence ID" value="PZG50780.1"/>
    <property type="molecule type" value="Genomic_DNA"/>
</dbReference>
<dbReference type="RefSeq" id="WP_111166757.1">
    <property type="nucleotide sequence ID" value="NZ_POUA01000053.1"/>
</dbReference>
<evidence type="ECO:0000313" key="1">
    <source>
        <dbReference type="EMBL" id="PZG50780.1"/>
    </source>
</evidence>
<name>A0A2W2HK57_9ACTN</name>
<organism evidence="1 2">
    <name type="scientific">Spongiactinospora gelatinilytica</name>
    <dbReference type="NCBI Taxonomy" id="2666298"/>
    <lineage>
        <taxon>Bacteria</taxon>
        <taxon>Bacillati</taxon>
        <taxon>Actinomycetota</taxon>
        <taxon>Actinomycetes</taxon>
        <taxon>Streptosporangiales</taxon>
        <taxon>Streptosporangiaceae</taxon>
        <taxon>Spongiactinospora</taxon>
    </lineage>
</organism>
<protein>
    <submittedName>
        <fullName evidence="1">Uncharacterized protein</fullName>
    </submittedName>
</protein>
<dbReference type="AlphaFoldDB" id="A0A2W2HK57"/>
<keyword evidence="2" id="KW-1185">Reference proteome</keyword>
<proteinExistence type="predicted"/>
<evidence type="ECO:0000313" key="2">
    <source>
        <dbReference type="Proteomes" id="UP000248544"/>
    </source>
</evidence>
<reference evidence="1 2" key="1">
    <citation type="submission" date="2018-01" db="EMBL/GenBank/DDBJ databases">
        <title>Draft genome sequence of Sphaerisporangium sp. 7K107.</title>
        <authorList>
            <person name="Sahin N."/>
            <person name="Saygin H."/>
            <person name="Ay H."/>
        </authorList>
    </citation>
    <scope>NUCLEOTIDE SEQUENCE [LARGE SCALE GENOMIC DNA]</scope>
    <source>
        <strain evidence="1 2">7K107</strain>
    </source>
</reference>
<accession>A0A2W2HK57</accession>
<comment type="caution">
    <text evidence="1">The sequence shown here is derived from an EMBL/GenBank/DDBJ whole genome shotgun (WGS) entry which is preliminary data.</text>
</comment>
<gene>
    <name evidence="1" type="ORF">C1I98_09730</name>
</gene>